<reference evidence="1" key="2">
    <citation type="submission" date="2017-12" db="EMBL/GenBank/DDBJ databases">
        <title>Coralsnake Venomics: Analyses of Venom Gland Transcriptomes and Proteomes of Six Brazilian Taxa.</title>
        <authorList>
            <person name="Aird S.D."/>
            <person name="Jorge da Silva N."/>
            <person name="Qiu L."/>
            <person name="Villar-Briones A."/>
            <person name="Aparecida-Saddi V."/>
            <person name="Campos-Telles M.P."/>
            <person name="Grau M."/>
            <person name="Mikheyev A.S."/>
        </authorList>
    </citation>
    <scope>NUCLEOTIDE SEQUENCE</scope>
    <source>
        <tissue evidence="1">Venom_gland</tissue>
    </source>
</reference>
<sequence length="106" mass="12033">MPITILQYTYFLFINFISSQITLKGLWVTYKFIQTQNKTRTVGDGSGWKFIGKPTLDIRRDFLTVESKKAVEQFASLSCVCSIVEILKKRLGNHLIVGGTLLSELD</sequence>
<name>A0A2H6MYN3_9SAUR</name>
<protein>
    <submittedName>
        <fullName evidence="1">Uncharacterized protein</fullName>
    </submittedName>
</protein>
<accession>A0A2H6MYN3</accession>
<proteinExistence type="predicted"/>
<reference evidence="1" key="1">
    <citation type="submission" date="2017-07" db="EMBL/GenBank/DDBJ databases">
        <authorList>
            <person name="Mikheyev A."/>
            <person name="Grau M."/>
        </authorList>
    </citation>
    <scope>NUCLEOTIDE SEQUENCE</scope>
    <source>
        <tissue evidence="1">Venom_gland</tissue>
    </source>
</reference>
<dbReference type="EMBL" id="IACI01027797">
    <property type="protein sequence ID" value="LAA20645.1"/>
    <property type="molecule type" value="Transcribed_RNA"/>
</dbReference>
<organism evidence="1">
    <name type="scientific">Micrurus carvalhoi</name>
    <dbReference type="NCBI Taxonomy" id="3147026"/>
    <lineage>
        <taxon>Eukaryota</taxon>
        <taxon>Metazoa</taxon>
        <taxon>Chordata</taxon>
        <taxon>Craniata</taxon>
        <taxon>Vertebrata</taxon>
        <taxon>Euteleostomi</taxon>
        <taxon>Lepidosauria</taxon>
        <taxon>Squamata</taxon>
        <taxon>Bifurcata</taxon>
        <taxon>Unidentata</taxon>
        <taxon>Episquamata</taxon>
        <taxon>Toxicofera</taxon>
        <taxon>Serpentes</taxon>
        <taxon>Colubroidea</taxon>
        <taxon>Elapidae</taxon>
        <taxon>Elapinae</taxon>
        <taxon>Micrurus</taxon>
    </lineage>
</organism>
<dbReference type="AlphaFoldDB" id="A0A2H6MYN3"/>
<evidence type="ECO:0000313" key="1">
    <source>
        <dbReference type="EMBL" id="LAA20645.1"/>
    </source>
</evidence>
<dbReference type="EMBL" id="IACI01027796">
    <property type="protein sequence ID" value="LAA20644.1"/>
    <property type="molecule type" value="Transcribed_RNA"/>
</dbReference>